<evidence type="ECO:0000313" key="4">
    <source>
        <dbReference type="Proteomes" id="UP001054902"/>
    </source>
</evidence>
<gene>
    <name evidence="3" type="ORF">CTEN210_09849</name>
</gene>
<organism evidence="3 4">
    <name type="scientific">Chaetoceros tenuissimus</name>
    <dbReference type="NCBI Taxonomy" id="426638"/>
    <lineage>
        <taxon>Eukaryota</taxon>
        <taxon>Sar</taxon>
        <taxon>Stramenopiles</taxon>
        <taxon>Ochrophyta</taxon>
        <taxon>Bacillariophyta</taxon>
        <taxon>Coscinodiscophyceae</taxon>
        <taxon>Chaetocerotophycidae</taxon>
        <taxon>Chaetocerotales</taxon>
        <taxon>Chaetocerotaceae</taxon>
        <taxon>Chaetoceros</taxon>
    </lineage>
</organism>
<keyword evidence="4" id="KW-1185">Reference proteome</keyword>
<feature type="signal peptide" evidence="2">
    <location>
        <begin position="1"/>
        <end position="19"/>
    </location>
</feature>
<feature type="region of interest" description="Disordered" evidence="1">
    <location>
        <begin position="139"/>
        <end position="165"/>
    </location>
</feature>
<evidence type="ECO:0000256" key="2">
    <source>
        <dbReference type="SAM" id="SignalP"/>
    </source>
</evidence>
<dbReference type="AlphaFoldDB" id="A0AAD3H804"/>
<name>A0AAD3H804_9STRA</name>
<feature type="chain" id="PRO_5042042921" evidence="2">
    <location>
        <begin position="20"/>
        <end position="300"/>
    </location>
</feature>
<feature type="region of interest" description="Disordered" evidence="1">
    <location>
        <begin position="70"/>
        <end position="120"/>
    </location>
</feature>
<comment type="caution">
    <text evidence="3">The sequence shown here is derived from an EMBL/GenBank/DDBJ whole genome shotgun (WGS) entry which is preliminary data.</text>
</comment>
<protein>
    <submittedName>
        <fullName evidence="3">Uncharacterized protein</fullName>
    </submittedName>
</protein>
<keyword evidence="2" id="KW-0732">Signal</keyword>
<dbReference type="Proteomes" id="UP001054902">
    <property type="component" value="Unassembled WGS sequence"/>
</dbReference>
<evidence type="ECO:0000313" key="3">
    <source>
        <dbReference type="EMBL" id="GFH53373.1"/>
    </source>
</evidence>
<feature type="compositionally biased region" description="Basic and acidic residues" evidence="1">
    <location>
        <begin position="153"/>
        <end position="165"/>
    </location>
</feature>
<reference evidence="3 4" key="1">
    <citation type="journal article" date="2021" name="Sci. Rep.">
        <title>The genome of the diatom Chaetoceros tenuissimus carries an ancient integrated fragment of an extant virus.</title>
        <authorList>
            <person name="Hongo Y."/>
            <person name="Kimura K."/>
            <person name="Takaki Y."/>
            <person name="Yoshida Y."/>
            <person name="Baba S."/>
            <person name="Kobayashi G."/>
            <person name="Nagasaki K."/>
            <person name="Hano T."/>
            <person name="Tomaru Y."/>
        </authorList>
    </citation>
    <scope>NUCLEOTIDE SEQUENCE [LARGE SCALE GENOMIC DNA]</scope>
    <source>
        <strain evidence="3 4">NIES-3715</strain>
    </source>
</reference>
<feature type="compositionally biased region" description="Basic residues" evidence="1">
    <location>
        <begin position="107"/>
        <end position="120"/>
    </location>
</feature>
<dbReference type="EMBL" id="BLLK01000047">
    <property type="protein sequence ID" value="GFH53373.1"/>
    <property type="molecule type" value="Genomic_DNA"/>
</dbReference>
<proteinExistence type="predicted"/>
<sequence length="300" mass="34331">MKNIALLLATSAGLTLTDAYSVSGTNGQRLRNNAFVNAPQQMFPSAPMQQQSASQSPNNNALYSTFQNVASAQENRSTGKKRSTSIYRKYQRRSSSLFSSMSPHENKRNRKSNTRLYNSRRRKENLALLVQMASMLEETATEKSSQSNLFRTPKLEEEQQNKKQTSLEKIKSVFEKRANRISKDALVKTQNIETEEMMAKRSSIENIKYVFENKTTKQELDKEFKMRPSTPKSTVPIGTESGPELRRRQIIIESYNSPDQGEQAFAMLLDLNMVELHLNPNDKYYDNSQDDEYAPTGKWI</sequence>
<accession>A0AAD3H804</accession>
<evidence type="ECO:0000256" key="1">
    <source>
        <dbReference type="SAM" id="MobiDB-lite"/>
    </source>
</evidence>